<dbReference type="PANTHER" id="PTHR11956">
    <property type="entry name" value="ARGINYL-TRNA SYNTHETASE"/>
    <property type="match status" value="1"/>
</dbReference>
<dbReference type="Gene3D" id="3.40.50.620">
    <property type="entry name" value="HUPs"/>
    <property type="match status" value="1"/>
</dbReference>
<comment type="function">
    <text evidence="10">Catalyzes the attachment of arginine to tRNA(Arg) in a two-step reaction: arginine is first activated by ATP to form Arg-AMP and then transferred to the acceptor end of tRNA(Arg).</text>
</comment>
<evidence type="ECO:0000313" key="13">
    <source>
        <dbReference type="Proteomes" id="UP000694941"/>
    </source>
</evidence>
<dbReference type="InterPro" id="IPR009080">
    <property type="entry name" value="tRNAsynth_Ia_anticodon-bd"/>
</dbReference>
<dbReference type="EC" id="6.1.1.19" evidence="2"/>
<dbReference type="PANTHER" id="PTHR11956:SF11">
    <property type="entry name" value="ARGININE--TRNA LIGASE, MITOCHONDRIAL-RELATED"/>
    <property type="match status" value="1"/>
</dbReference>
<keyword evidence="13" id="KW-1185">Reference proteome</keyword>
<dbReference type="SMART" id="SM00836">
    <property type="entry name" value="DALR_1"/>
    <property type="match status" value="1"/>
</dbReference>
<dbReference type="SUPFAM" id="SSF47323">
    <property type="entry name" value="Anticodon-binding domain of a subclass of class I aminoacyl-tRNA synthetases"/>
    <property type="match status" value="1"/>
</dbReference>
<evidence type="ECO:0000256" key="6">
    <source>
        <dbReference type="ARBA" id="ARBA00022917"/>
    </source>
</evidence>
<evidence type="ECO:0000256" key="4">
    <source>
        <dbReference type="ARBA" id="ARBA00022741"/>
    </source>
</evidence>
<keyword evidence="7 11" id="KW-0030">Aminoacyl-tRNA synthetase</keyword>
<dbReference type="Pfam" id="PF05746">
    <property type="entry name" value="DALR_1"/>
    <property type="match status" value="1"/>
</dbReference>
<keyword evidence="5 11" id="KW-0067">ATP-binding</keyword>
<evidence type="ECO:0000256" key="5">
    <source>
        <dbReference type="ARBA" id="ARBA00022840"/>
    </source>
</evidence>
<reference evidence="14" key="1">
    <citation type="submission" date="2025-08" db="UniProtKB">
        <authorList>
            <consortium name="RefSeq"/>
        </authorList>
    </citation>
    <scope>IDENTIFICATION</scope>
    <source>
        <tissue evidence="14">Muscle</tissue>
    </source>
</reference>
<dbReference type="Pfam" id="PF00750">
    <property type="entry name" value="tRNA-synt_1d"/>
    <property type="match status" value="1"/>
</dbReference>
<evidence type="ECO:0000256" key="11">
    <source>
        <dbReference type="RuleBase" id="RU363038"/>
    </source>
</evidence>
<evidence type="ECO:0000256" key="3">
    <source>
        <dbReference type="ARBA" id="ARBA00022598"/>
    </source>
</evidence>
<name>A0ABM1BZE1_LIMPO</name>
<comment type="catalytic activity">
    <reaction evidence="9">
        <text>tRNA(Arg) + L-arginine + ATP = L-arginyl-tRNA(Arg) + AMP + diphosphate</text>
        <dbReference type="Rhea" id="RHEA:20301"/>
        <dbReference type="Rhea" id="RHEA-COMP:9658"/>
        <dbReference type="Rhea" id="RHEA-COMP:9673"/>
        <dbReference type="ChEBI" id="CHEBI:30616"/>
        <dbReference type="ChEBI" id="CHEBI:32682"/>
        <dbReference type="ChEBI" id="CHEBI:33019"/>
        <dbReference type="ChEBI" id="CHEBI:78442"/>
        <dbReference type="ChEBI" id="CHEBI:78513"/>
        <dbReference type="ChEBI" id="CHEBI:456215"/>
        <dbReference type="EC" id="6.1.1.19"/>
    </reaction>
</comment>
<comment type="similarity">
    <text evidence="1 11">Belongs to the class-I aminoacyl-tRNA synthetase family.</text>
</comment>
<dbReference type="SUPFAM" id="SSF52374">
    <property type="entry name" value="Nucleotidylyl transferase"/>
    <property type="match status" value="1"/>
</dbReference>
<dbReference type="RefSeq" id="XP_013791552.2">
    <property type="nucleotide sequence ID" value="XM_013936098.2"/>
</dbReference>
<evidence type="ECO:0000256" key="2">
    <source>
        <dbReference type="ARBA" id="ARBA00012837"/>
    </source>
</evidence>
<evidence type="ECO:0000256" key="1">
    <source>
        <dbReference type="ARBA" id="ARBA00005594"/>
    </source>
</evidence>
<dbReference type="InterPro" id="IPR001278">
    <property type="entry name" value="Arg-tRNA-ligase"/>
</dbReference>
<dbReference type="Gene3D" id="1.10.730.10">
    <property type="entry name" value="Isoleucyl-tRNA Synthetase, Domain 1"/>
    <property type="match status" value="1"/>
</dbReference>
<gene>
    <name evidence="14" type="primary">LOC106475414</name>
</gene>
<dbReference type="Proteomes" id="UP000694941">
    <property type="component" value="Unplaced"/>
</dbReference>
<dbReference type="InterPro" id="IPR014729">
    <property type="entry name" value="Rossmann-like_a/b/a_fold"/>
</dbReference>
<feature type="domain" description="DALR anticodon binding" evidence="12">
    <location>
        <begin position="161"/>
        <end position="276"/>
    </location>
</feature>
<keyword evidence="6 11" id="KW-0648">Protein biosynthesis</keyword>
<evidence type="ECO:0000256" key="8">
    <source>
        <dbReference type="ARBA" id="ARBA00039495"/>
    </source>
</evidence>
<dbReference type="GeneID" id="106475414"/>
<evidence type="ECO:0000313" key="14">
    <source>
        <dbReference type="RefSeq" id="XP_013791552.2"/>
    </source>
</evidence>
<proteinExistence type="inferred from homology"/>
<accession>A0ABM1BZE1</accession>
<sequence>VSKLVWEKKKSKFHATSAIFTPRDIAAAIQRKATYNFDKLLYVVDNSQSDHFSALFSILKLLDYKWFSTLRHIKFGRVLGMSSRRGDMVFLSDILDEAKHRALEKIRSSPTTKVTKEMEEVADVLGVSAVLINDMKSRRRNDYTFKWERAVQDKGDSGIVLQYSHARLANLQRNCGVTLDLNCDLSALLEPEALYLVQHLAKFDGAILEAYESLEPCVLVQYLFSLSHLVGRANKVLVVKNQDKAVAQARLLLFHCAKNILSCGMKILSLKPLERM</sequence>
<dbReference type="InterPro" id="IPR035684">
    <property type="entry name" value="ArgRS_core"/>
</dbReference>
<keyword evidence="3 11" id="KW-0436">Ligase</keyword>
<feature type="non-terminal residue" evidence="14">
    <location>
        <position position="1"/>
    </location>
</feature>
<keyword evidence="4 11" id="KW-0547">Nucleotide-binding</keyword>
<evidence type="ECO:0000259" key="12">
    <source>
        <dbReference type="SMART" id="SM00836"/>
    </source>
</evidence>
<dbReference type="GO" id="GO:0016874">
    <property type="term" value="F:ligase activity"/>
    <property type="evidence" value="ECO:0007669"/>
    <property type="project" value="UniProtKB-KW"/>
</dbReference>
<dbReference type="InterPro" id="IPR008909">
    <property type="entry name" value="DALR_anticod-bd"/>
</dbReference>
<evidence type="ECO:0000256" key="9">
    <source>
        <dbReference type="ARBA" id="ARBA00049339"/>
    </source>
</evidence>
<organism evidence="13 14">
    <name type="scientific">Limulus polyphemus</name>
    <name type="common">Atlantic horseshoe crab</name>
    <dbReference type="NCBI Taxonomy" id="6850"/>
    <lineage>
        <taxon>Eukaryota</taxon>
        <taxon>Metazoa</taxon>
        <taxon>Ecdysozoa</taxon>
        <taxon>Arthropoda</taxon>
        <taxon>Chelicerata</taxon>
        <taxon>Merostomata</taxon>
        <taxon>Xiphosura</taxon>
        <taxon>Limulidae</taxon>
        <taxon>Limulus</taxon>
    </lineage>
</organism>
<protein>
    <recommendedName>
        <fullName evidence="8">Probable arginine--tRNA ligase, mitochondrial</fullName>
        <ecNumber evidence="2">6.1.1.19</ecNumber>
    </recommendedName>
</protein>
<evidence type="ECO:0000256" key="7">
    <source>
        <dbReference type="ARBA" id="ARBA00023146"/>
    </source>
</evidence>
<evidence type="ECO:0000256" key="10">
    <source>
        <dbReference type="ARBA" id="ARBA00049595"/>
    </source>
</evidence>